<dbReference type="InterPro" id="IPR050194">
    <property type="entry name" value="Glycosyltransferase_grp1"/>
</dbReference>
<keyword evidence="3 5" id="KW-0808">Transferase</keyword>
<dbReference type="OrthoDB" id="3268555at2"/>
<evidence type="ECO:0000256" key="1">
    <source>
        <dbReference type="ARBA" id="ARBA00021292"/>
    </source>
</evidence>
<organism evidence="5 6">
    <name type="scientific">Serinibacter arcticus</name>
    <dbReference type="NCBI Taxonomy" id="1655435"/>
    <lineage>
        <taxon>Bacteria</taxon>
        <taxon>Bacillati</taxon>
        <taxon>Actinomycetota</taxon>
        <taxon>Actinomycetes</taxon>
        <taxon>Micrococcales</taxon>
        <taxon>Beutenbergiaceae</taxon>
        <taxon>Serinibacter</taxon>
    </lineage>
</organism>
<evidence type="ECO:0000259" key="4">
    <source>
        <dbReference type="Pfam" id="PF13579"/>
    </source>
</evidence>
<dbReference type="InterPro" id="IPR028098">
    <property type="entry name" value="Glyco_trans_4-like_N"/>
</dbReference>
<name>A0A4Z1E130_9MICO</name>
<reference evidence="5 6" key="1">
    <citation type="submission" date="2018-11" db="EMBL/GenBank/DDBJ databases">
        <title>Complete genome sequencing of the Actinobacteria Serinibacter sp. K3-2.</title>
        <authorList>
            <person name="Rakitin A.L."/>
            <person name="Beletsky A.V."/>
            <person name="Mardanov A.V."/>
            <person name="Ravin N.V."/>
            <person name="Gromova A.S."/>
            <person name="Filippova S.N."/>
            <person name="Gal'Chenko V.F."/>
        </authorList>
    </citation>
    <scope>NUCLEOTIDE SEQUENCE [LARGE SCALE GENOMIC DNA]</scope>
    <source>
        <strain evidence="5 6">K3-2</strain>
    </source>
</reference>
<dbReference type="PANTHER" id="PTHR45947:SF3">
    <property type="entry name" value="SULFOQUINOVOSYL TRANSFERASE SQD2"/>
    <property type="match status" value="1"/>
</dbReference>
<keyword evidence="2" id="KW-0328">Glycosyltransferase</keyword>
<proteinExistence type="predicted"/>
<evidence type="ECO:0000256" key="3">
    <source>
        <dbReference type="ARBA" id="ARBA00022679"/>
    </source>
</evidence>
<keyword evidence="6" id="KW-1185">Reference proteome</keyword>
<comment type="caution">
    <text evidence="5">The sequence shown here is derived from an EMBL/GenBank/DDBJ whole genome shotgun (WGS) entry which is preliminary data.</text>
</comment>
<protein>
    <recommendedName>
        <fullName evidence="1">D-inositol 3-phosphate glycosyltransferase</fullName>
    </recommendedName>
</protein>
<dbReference type="RefSeq" id="WP_135850472.1">
    <property type="nucleotide sequence ID" value="NZ_RHPJ01000003.1"/>
</dbReference>
<dbReference type="GO" id="GO:1901137">
    <property type="term" value="P:carbohydrate derivative biosynthetic process"/>
    <property type="evidence" value="ECO:0007669"/>
    <property type="project" value="UniProtKB-ARBA"/>
</dbReference>
<dbReference type="Gene3D" id="3.40.50.2000">
    <property type="entry name" value="Glycogen Phosphorylase B"/>
    <property type="match status" value="2"/>
</dbReference>
<dbReference type="Proteomes" id="UP000297318">
    <property type="component" value="Unassembled WGS sequence"/>
</dbReference>
<accession>A0A4Z1E130</accession>
<dbReference type="GO" id="GO:0016758">
    <property type="term" value="F:hexosyltransferase activity"/>
    <property type="evidence" value="ECO:0007669"/>
    <property type="project" value="TreeGrafter"/>
</dbReference>
<dbReference type="Pfam" id="PF13692">
    <property type="entry name" value="Glyco_trans_1_4"/>
    <property type="match status" value="1"/>
</dbReference>
<dbReference type="PANTHER" id="PTHR45947">
    <property type="entry name" value="SULFOQUINOVOSYL TRANSFERASE SQD2"/>
    <property type="match status" value="1"/>
</dbReference>
<sequence>MTRIVQVVGHAAGGIGVHVADLTRGLREVGEDVRVVAPSATAQRFALGDASLGQVDTAAWPQRTSPVSYLRGLQRLRRLVRGSDVVHAHGHQAGLTALLAAAGTGVPVVVSWHNAILARRGPGALAERWQARRAALVTGASQDLVDRAALLGARASVLAPVAAPSAGTYPGTHEEARAVVAAAAGIEVVPDGEAGTVPPEVWALTVSRIAPQKDLAVLVSAARAVAGALPAAVPGAEQVRWFVVGDGDAPLRAELEAAAAGLPFHLVGARDDVPTWMAAADLLVVPSRWEARALVVQEALAAGLPVVATDVGGLPELVTGCGSLVPVGDAPAIAAAVTHLAAHPERRAELAEHARERFARLPTSSDVVTAWRERYASLTR</sequence>
<feature type="domain" description="Glycosyltransferase subfamily 4-like N-terminal" evidence="4">
    <location>
        <begin position="13"/>
        <end position="160"/>
    </location>
</feature>
<dbReference type="CDD" id="cd03801">
    <property type="entry name" value="GT4_PimA-like"/>
    <property type="match status" value="1"/>
</dbReference>
<dbReference type="AlphaFoldDB" id="A0A4Z1E130"/>
<dbReference type="SUPFAM" id="SSF53756">
    <property type="entry name" value="UDP-Glycosyltransferase/glycogen phosphorylase"/>
    <property type="match status" value="1"/>
</dbReference>
<gene>
    <name evidence="5" type="ORF">SERN_2542</name>
</gene>
<evidence type="ECO:0000256" key="2">
    <source>
        <dbReference type="ARBA" id="ARBA00022676"/>
    </source>
</evidence>
<dbReference type="EMBL" id="RHPJ01000003">
    <property type="protein sequence ID" value="TGO04949.1"/>
    <property type="molecule type" value="Genomic_DNA"/>
</dbReference>
<dbReference type="Pfam" id="PF13579">
    <property type="entry name" value="Glyco_trans_4_4"/>
    <property type="match status" value="1"/>
</dbReference>
<evidence type="ECO:0000313" key="6">
    <source>
        <dbReference type="Proteomes" id="UP000297318"/>
    </source>
</evidence>
<evidence type="ECO:0000313" key="5">
    <source>
        <dbReference type="EMBL" id="TGO04949.1"/>
    </source>
</evidence>